<gene>
    <name evidence="2" type="ORF">M9Y10_000972</name>
</gene>
<feature type="region of interest" description="Disordered" evidence="1">
    <location>
        <begin position="258"/>
        <end position="279"/>
    </location>
</feature>
<name>A0ABR2L5P7_9EUKA</name>
<sequence length="478" mass="53030">MLFSLNSERTFNNINKNTPEDVGPGHYDITPVMGNKKKMKAPFGTRGERSIFPKPMESPSPGEYEPKPLNSGLAITSVFMSESNRKTFSSNSNPDPTKYSHLDGWCESPLQNIPKKQYKAMPTTKTFTGYVGQSDVTCYTMNEKGEWVPSKKKKKTTEDIGPGSYFKQNQSQGTAIPISIGRGVNRNIFKMNESFPGPGSYTPQTNSNKIPIKISSVQRNSLSSQKNGDGTNFLDLKEWVEPEYEGTSIFKSRDIRKTFKDPEPTPAPTAYYRPPRQHISSGNGFGVKAERTSYSALNSNPGPGSYEPKVKWINKDKTVSFRKLVGRSISSNSASNNSNDVPGPGKYDTKDPWLKSNMTPSSVFESKVNRGEEKVNDTPGAGAYNPRIIDKDHAVPTLIHESRFSDQSSWVDKNQIENPAPDYYQSINLKPGKGKTISSTSRDKPDRDQFPGPGAYNVLHASLKSKCYNAKAPKDNDD</sequence>
<feature type="region of interest" description="Disordered" evidence="1">
    <location>
        <begin position="329"/>
        <end position="387"/>
    </location>
</feature>
<evidence type="ECO:0000256" key="1">
    <source>
        <dbReference type="SAM" id="MobiDB-lite"/>
    </source>
</evidence>
<feature type="region of interest" description="Disordered" evidence="1">
    <location>
        <begin position="38"/>
        <end position="64"/>
    </location>
</feature>
<dbReference type="InterPro" id="IPR051291">
    <property type="entry name" value="CIMAP"/>
</dbReference>
<dbReference type="EMBL" id="JAPFFF010000001">
    <property type="protein sequence ID" value="KAK8898680.1"/>
    <property type="molecule type" value="Genomic_DNA"/>
</dbReference>
<protein>
    <submittedName>
        <fullName evidence="2">Uncharacterized protein</fullName>
    </submittedName>
</protein>
<keyword evidence="3" id="KW-1185">Reference proteome</keyword>
<proteinExistence type="predicted"/>
<evidence type="ECO:0000313" key="3">
    <source>
        <dbReference type="Proteomes" id="UP001470230"/>
    </source>
</evidence>
<organism evidence="2 3">
    <name type="scientific">Tritrichomonas musculus</name>
    <dbReference type="NCBI Taxonomy" id="1915356"/>
    <lineage>
        <taxon>Eukaryota</taxon>
        <taxon>Metamonada</taxon>
        <taxon>Parabasalia</taxon>
        <taxon>Tritrichomonadida</taxon>
        <taxon>Tritrichomonadidae</taxon>
        <taxon>Tritrichomonas</taxon>
    </lineage>
</organism>
<feature type="region of interest" description="Disordered" evidence="1">
    <location>
        <begin position="150"/>
        <end position="169"/>
    </location>
</feature>
<feature type="region of interest" description="Disordered" evidence="1">
    <location>
        <begin position="404"/>
        <end position="456"/>
    </location>
</feature>
<feature type="compositionally biased region" description="Low complexity" evidence="1">
    <location>
        <begin position="329"/>
        <end position="339"/>
    </location>
</feature>
<dbReference type="InterPro" id="IPR010736">
    <property type="entry name" value="SHIPPO-rpt"/>
</dbReference>
<dbReference type="PANTHER" id="PTHR21580">
    <property type="entry name" value="SHIPPO-1-RELATED"/>
    <property type="match status" value="1"/>
</dbReference>
<reference evidence="2 3" key="1">
    <citation type="submission" date="2024-04" db="EMBL/GenBank/DDBJ databases">
        <title>Tritrichomonas musculus Genome.</title>
        <authorList>
            <person name="Alves-Ferreira E."/>
            <person name="Grigg M."/>
            <person name="Lorenzi H."/>
            <person name="Galac M."/>
        </authorList>
    </citation>
    <scope>NUCLEOTIDE SEQUENCE [LARGE SCALE GENOMIC DNA]</scope>
    <source>
        <strain evidence="2 3">EAF2021</strain>
    </source>
</reference>
<accession>A0ABR2L5P7</accession>
<dbReference type="Pfam" id="PF07004">
    <property type="entry name" value="SHIPPO-rpt"/>
    <property type="match status" value="5"/>
</dbReference>
<comment type="caution">
    <text evidence="2">The sequence shown here is derived from an EMBL/GenBank/DDBJ whole genome shotgun (WGS) entry which is preliminary data.</text>
</comment>
<feature type="region of interest" description="Disordered" evidence="1">
    <location>
        <begin position="14"/>
        <end position="33"/>
    </location>
</feature>
<evidence type="ECO:0000313" key="2">
    <source>
        <dbReference type="EMBL" id="KAK8898680.1"/>
    </source>
</evidence>
<dbReference type="PANTHER" id="PTHR21580:SF28">
    <property type="entry name" value="BOREALIN N-TERMINAL DOMAIN-CONTAINING PROTEIN-RELATED"/>
    <property type="match status" value="1"/>
</dbReference>
<dbReference type="Proteomes" id="UP001470230">
    <property type="component" value="Unassembled WGS sequence"/>
</dbReference>
<feature type="compositionally biased region" description="Basic and acidic residues" evidence="1">
    <location>
        <begin position="367"/>
        <end position="376"/>
    </location>
</feature>